<dbReference type="Proteomes" id="UP000428330">
    <property type="component" value="Plasmid pMME07001"/>
</dbReference>
<sequence length="360" mass="40698">MLMLSFVLCVGLPTALSTFYLYVIADDQYASTVGFSVRKEEISSGIEILGNITELSGSSSSDTDILYEFIRSHQLVRIVNEQLDLARIYTNKSDPVFSLGDDTRIEALVDHWNRMVKVFYDSSSGLIEVRVLAFDPQDAQDVAQALFEESSLMINELSAIAREDAMSYAEEDLGRAVDKLKVARQAKLEFQNRTQIVDPQADIQTRMGLLDSLNRQLAETRIDLQTLRVQGIPENDRRVQDAINRIETINELIEQERASFGGGPSRTDQEAYSDLLAEYEALQVEVEFAQQSYLSAQAARDAAFAEAQRQSRYLATHIEPTLAETAEYPKRFQLLAMLTGLAFVFWSILALIYYSLRDRR</sequence>
<evidence type="ECO:0000313" key="4">
    <source>
        <dbReference type="Proteomes" id="UP000428330"/>
    </source>
</evidence>
<evidence type="ECO:0000256" key="1">
    <source>
        <dbReference type="SAM" id="Coils"/>
    </source>
</evidence>
<protein>
    <submittedName>
        <fullName evidence="3">Sugar transporter</fullName>
    </submittedName>
</protein>
<organism evidence="3 4">
    <name type="scientific">Roseovarius faecimaris</name>
    <dbReference type="NCBI Taxonomy" id="2494550"/>
    <lineage>
        <taxon>Bacteria</taxon>
        <taxon>Pseudomonadati</taxon>
        <taxon>Pseudomonadota</taxon>
        <taxon>Alphaproteobacteria</taxon>
        <taxon>Rhodobacterales</taxon>
        <taxon>Roseobacteraceae</taxon>
        <taxon>Roseovarius</taxon>
    </lineage>
</organism>
<keyword evidence="4" id="KW-1185">Reference proteome</keyword>
<gene>
    <name evidence="3" type="ORF">EI983_00195</name>
</gene>
<keyword evidence="2" id="KW-1133">Transmembrane helix</keyword>
<reference evidence="3 4" key="1">
    <citation type="submission" date="2018-12" db="EMBL/GenBank/DDBJ databases">
        <title>Complete genome sequence of Roseovarius sp. MME-070.</title>
        <authorList>
            <person name="Nam Y.-D."/>
            <person name="Kang J."/>
            <person name="Chung W.-H."/>
            <person name="Park Y.S."/>
        </authorList>
    </citation>
    <scope>NUCLEOTIDE SEQUENCE [LARGE SCALE GENOMIC DNA]</scope>
    <source>
        <strain evidence="3 4">MME-070</strain>
        <plasmid evidence="4">pmme07001</plasmid>
    </source>
</reference>
<dbReference type="PANTHER" id="PTHR32309">
    <property type="entry name" value="TYROSINE-PROTEIN KINASE"/>
    <property type="match status" value="1"/>
</dbReference>
<keyword evidence="2" id="KW-0472">Membrane</keyword>
<dbReference type="AlphaFoldDB" id="A0A6I6IMT6"/>
<dbReference type="GO" id="GO:0004713">
    <property type="term" value="F:protein tyrosine kinase activity"/>
    <property type="evidence" value="ECO:0007669"/>
    <property type="project" value="TreeGrafter"/>
</dbReference>
<keyword evidence="3" id="KW-0813">Transport</keyword>
<dbReference type="InterPro" id="IPR050445">
    <property type="entry name" value="Bact_polysacc_biosynth/exp"/>
</dbReference>
<keyword evidence="1" id="KW-0175">Coiled coil</keyword>
<dbReference type="KEGG" id="rom:EI983_00195"/>
<keyword evidence="3" id="KW-0762">Sugar transport</keyword>
<accession>A0A6I6IMT6</accession>
<dbReference type="GO" id="GO:0005886">
    <property type="term" value="C:plasma membrane"/>
    <property type="evidence" value="ECO:0007669"/>
    <property type="project" value="TreeGrafter"/>
</dbReference>
<geneLocation type="plasmid" evidence="4">
    <name>pmme07001</name>
</geneLocation>
<feature type="coiled-coil region" evidence="1">
    <location>
        <begin position="210"/>
        <end position="292"/>
    </location>
</feature>
<proteinExistence type="predicted"/>
<keyword evidence="2" id="KW-0812">Transmembrane</keyword>
<evidence type="ECO:0000313" key="3">
    <source>
        <dbReference type="EMBL" id="QGX96797.1"/>
    </source>
</evidence>
<dbReference type="EMBL" id="CP034347">
    <property type="protein sequence ID" value="QGX96797.1"/>
    <property type="molecule type" value="Genomic_DNA"/>
</dbReference>
<dbReference type="PANTHER" id="PTHR32309:SF13">
    <property type="entry name" value="FERRIC ENTEROBACTIN TRANSPORT PROTEIN FEPE"/>
    <property type="match status" value="1"/>
</dbReference>
<keyword evidence="3" id="KW-0614">Plasmid</keyword>
<dbReference type="OrthoDB" id="7800844at2"/>
<feature type="transmembrane region" description="Helical" evidence="2">
    <location>
        <begin position="334"/>
        <end position="356"/>
    </location>
</feature>
<name>A0A6I6IMT6_9RHOB</name>
<evidence type="ECO:0000256" key="2">
    <source>
        <dbReference type="SAM" id="Phobius"/>
    </source>
</evidence>